<keyword evidence="2" id="KW-1133">Transmembrane helix</keyword>
<reference evidence="4" key="1">
    <citation type="submission" date="2020-05" db="EMBL/GenBank/DDBJ databases">
        <title>Novel species in genus Nocardioides.</title>
        <authorList>
            <person name="Zhang G."/>
        </authorList>
    </citation>
    <scope>NUCLEOTIDE SEQUENCE [LARGE SCALE GENOMIC DNA]</scope>
    <source>
        <strain evidence="4">zg-1050</strain>
    </source>
</reference>
<proteinExistence type="predicted"/>
<sequence>MSQRNPLNERYQNEERTGKTRKSAASAKPTAKRAGTVRMEPPKTPKQKRAEARERRRKADEKRFQTEKTLYNVPTPEYRRVRRTWWVVLIAAIVTTVASFALSQVEGMGAVSTALLVVAYALILAALYLDFAKARKLRREYQARVLNDKSKATRAQQKRQRAEAREQQRAGAEASGEPKPDEPTGLAKAFGFLRRGKTAPDAGQHDGKADEKTSSAATGQAGDKGEGK</sequence>
<dbReference type="AlphaFoldDB" id="A0A6M8J079"/>
<keyword evidence="2" id="KW-0812">Transmembrane</keyword>
<protein>
    <submittedName>
        <fullName evidence="3">Uncharacterized protein</fullName>
    </submittedName>
</protein>
<feature type="region of interest" description="Disordered" evidence="1">
    <location>
        <begin position="1"/>
        <end position="63"/>
    </location>
</feature>
<dbReference type="Proteomes" id="UP000503297">
    <property type="component" value="Chromosome"/>
</dbReference>
<feature type="transmembrane region" description="Helical" evidence="2">
    <location>
        <begin position="84"/>
        <end position="102"/>
    </location>
</feature>
<feature type="compositionally biased region" description="Basic and acidic residues" evidence="1">
    <location>
        <begin position="40"/>
        <end position="63"/>
    </location>
</feature>
<feature type="region of interest" description="Disordered" evidence="1">
    <location>
        <begin position="148"/>
        <end position="228"/>
    </location>
</feature>
<dbReference type="KEGG" id="bwa:HLV38_04095"/>
<organism evidence="3 4">
    <name type="scientific">Berryella wangjianweii</name>
    <dbReference type="NCBI Taxonomy" id="2734634"/>
    <lineage>
        <taxon>Bacteria</taxon>
        <taxon>Bacillati</taxon>
        <taxon>Actinomycetota</taxon>
        <taxon>Coriobacteriia</taxon>
        <taxon>Eggerthellales</taxon>
        <taxon>Eggerthellaceae</taxon>
        <taxon>Berryella</taxon>
    </lineage>
</organism>
<evidence type="ECO:0000313" key="4">
    <source>
        <dbReference type="Proteomes" id="UP000503297"/>
    </source>
</evidence>
<accession>A0A6M8J079</accession>
<keyword evidence="4" id="KW-1185">Reference proteome</keyword>
<keyword evidence="2" id="KW-0472">Membrane</keyword>
<dbReference type="EMBL" id="CP053716">
    <property type="protein sequence ID" value="QKF07390.1"/>
    <property type="molecule type" value="Genomic_DNA"/>
</dbReference>
<gene>
    <name evidence="3" type="ORF">HLV38_04095</name>
</gene>
<evidence type="ECO:0000313" key="3">
    <source>
        <dbReference type="EMBL" id="QKF07390.1"/>
    </source>
</evidence>
<feature type="compositionally biased region" description="Basic and acidic residues" evidence="1">
    <location>
        <begin position="203"/>
        <end position="213"/>
    </location>
</feature>
<dbReference type="RefSeq" id="WP_173164501.1">
    <property type="nucleotide sequence ID" value="NZ_CP053716.1"/>
</dbReference>
<name>A0A6M8J079_9ACTN</name>
<evidence type="ECO:0000256" key="1">
    <source>
        <dbReference type="SAM" id="MobiDB-lite"/>
    </source>
</evidence>
<evidence type="ECO:0000256" key="2">
    <source>
        <dbReference type="SAM" id="Phobius"/>
    </source>
</evidence>
<feature type="transmembrane region" description="Helical" evidence="2">
    <location>
        <begin position="108"/>
        <end position="129"/>
    </location>
</feature>